<gene>
    <name evidence="10" type="ORF">QO011_005678</name>
</gene>
<keyword evidence="4" id="KW-0479">Metal-binding</keyword>
<evidence type="ECO:0000256" key="7">
    <source>
        <dbReference type="ARBA" id="ARBA00023134"/>
    </source>
</evidence>
<comment type="cofactor">
    <cofactor evidence="1">
        <name>Mn(2+)</name>
        <dbReference type="ChEBI" id="CHEBI:29035"/>
    </cofactor>
</comment>
<dbReference type="EMBL" id="JAUSVX010000013">
    <property type="protein sequence ID" value="MDQ0472648.1"/>
    <property type="molecule type" value="Genomic_DNA"/>
</dbReference>
<keyword evidence="7" id="KW-0342">GTP-binding</keyword>
<keyword evidence="3 10" id="KW-0436">Ligase</keyword>
<keyword evidence="6" id="KW-0692">RNA repair</keyword>
<dbReference type="SUPFAM" id="SSF103365">
    <property type="entry name" value="Hypothetical protein PH1602"/>
    <property type="match status" value="1"/>
</dbReference>
<dbReference type="Proteomes" id="UP001242480">
    <property type="component" value="Unassembled WGS sequence"/>
</dbReference>
<dbReference type="RefSeq" id="WP_307279771.1">
    <property type="nucleotide sequence ID" value="NZ_JAUSVX010000013.1"/>
</dbReference>
<evidence type="ECO:0000256" key="9">
    <source>
        <dbReference type="ARBA" id="ARBA00047746"/>
    </source>
</evidence>
<evidence type="ECO:0000256" key="5">
    <source>
        <dbReference type="ARBA" id="ARBA00022741"/>
    </source>
</evidence>
<dbReference type="PANTHER" id="PTHR43749:SF2">
    <property type="entry name" value="RNA-SPLICING LIGASE RTCB"/>
    <property type="match status" value="1"/>
</dbReference>
<comment type="caution">
    <text evidence="10">The sequence shown here is derived from an EMBL/GenBank/DDBJ whole genome shotgun (WGS) entry which is preliminary data.</text>
</comment>
<evidence type="ECO:0000256" key="1">
    <source>
        <dbReference type="ARBA" id="ARBA00001936"/>
    </source>
</evidence>
<evidence type="ECO:0000313" key="11">
    <source>
        <dbReference type="Proteomes" id="UP001242480"/>
    </source>
</evidence>
<dbReference type="InterPro" id="IPR001233">
    <property type="entry name" value="RtcB"/>
</dbReference>
<protein>
    <recommendedName>
        <fullName evidence="2">3'-phosphate/5'-hydroxy nucleic acid ligase</fullName>
        <ecNumber evidence="2">6.5.1.8</ecNumber>
    </recommendedName>
</protein>
<evidence type="ECO:0000256" key="2">
    <source>
        <dbReference type="ARBA" id="ARBA00012726"/>
    </source>
</evidence>
<keyword evidence="11" id="KW-1185">Reference proteome</keyword>
<keyword evidence="5" id="KW-0547">Nucleotide-binding</keyword>
<evidence type="ECO:0000256" key="8">
    <source>
        <dbReference type="ARBA" id="ARBA00023211"/>
    </source>
</evidence>
<accession>A0ABU0JGW7</accession>
<dbReference type="GO" id="GO:0016874">
    <property type="term" value="F:ligase activity"/>
    <property type="evidence" value="ECO:0007669"/>
    <property type="project" value="UniProtKB-KW"/>
</dbReference>
<proteinExistence type="predicted"/>
<dbReference type="InterPro" id="IPR036025">
    <property type="entry name" value="RtcB-like_sf"/>
</dbReference>
<dbReference type="Pfam" id="PF01139">
    <property type="entry name" value="RtcB"/>
    <property type="match status" value="1"/>
</dbReference>
<dbReference type="PANTHER" id="PTHR43749">
    <property type="entry name" value="RNA-SPLICING LIGASE RTCB"/>
    <property type="match status" value="1"/>
</dbReference>
<comment type="catalytic activity">
    <reaction evidence="9">
        <text>a 3'-end 3'-phospho-ribonucleotide-RNA + a 5'-end dephospho-ribonucleoside-RNA + GTP = a ribonucleotidyl-ribonucleotide-RNA + GMP + diphosphate</text>
        <dbReference type="Rhea" id="RHEA:68076"/>
        <dbReference type="Rhea" id="RHEA-COMP:10463"/>
        <dbReference type="Rhea" id="RHEA-COMP:13936"/>
        <dbReference type="Rhea" id="RHEA-COMP:17355"/>
        <dbReference type="ChEBI" id="CHEBI:33019"/>
        <dbReference type="ChEBI" id="CHEBI:37565"/>
        <dbReference type="ChEBI" id="CHEBI:58115"/>
        <dbReference type="ChEBI" id="CHEBI:83062"/>
        <dbReference type="ChEBI" id="CHEBI:138284"/>
        <dbReference type="ChEBI" id="CHEBI:173118"/>
        <dbReference type="EC" id="6.5.1.8"/>
    </reaction>
</comment>
<reference evidence="10 11" key="1">
    <citation type="submission" date="2023-07" db="EMBL/GenBank/DDBJ databases">
        <title>Genomic Encyclopedia of Type Strains, Phase IV (KMG-IV): sequencing the most valuable type-strain genomes for metagenomic binning, comparative biology and taxonomic classification.</title>
        <authorList>
            <person name="Goeker M."/>
        </authorList>
    </citation>
    <scope>NUCLEOTIDE SEQUENCE [LARGE SCALE GENOMIC DNA]</scope>
    <source>
        <strain evidence="10 11">DSM 19619</strain>
    </source>
</reference>
<organism evidence="10 11">
    <name type="scientific">Labrys wisconsinensis</name>
    <dbReference type="NCBI Taxonomy" id="425677"/>
    <lineage>
        <taxon>Bacteria</taxon>
        <taxon>Pseudomonadati</taxon>
        <taxon>Pseudomonadota</taxon>
        <taxon>Alphaproteobacteria</taxon>
        <taxon>Hyphomicrobiales</taxon>
        <taxon>Xanthobacteraceae</taxon>
        <taxon>Labrys</taxon>
    </lineage>
</organism>
<name>A0ABU0JGW7_9HYPH</name>
<evidence type="ECO:0000256" key="4">
    <source>
        <dbReference type="ARBA" id="ARBA00022723"/>
    </source>
</evidence>
<sequence length="456" mass="49365">MIDGNTLIAWGFKPGKWFKPAIEALNAARAGGMDEQGLFELAQRLAPVETLLRTNALSYGVFLDPQTELERENLAAVTAHMDALMRVPTIVAGAVMPDACPSGSAPGTIPVGGAVACEDAIHPGFHSADICCSMAISVFNRRDDPKAILDAVQAVTHFGPGGRETPLAPPAHLERMRDNSFLRDLAGFAVHHFGTQGDGNHFAYVGHLRSTGSPVLVTHHGSRGLGAQLYKKGMAAAKRHTAIVAPRVPAHNAWLQASSEEGRAYWDALQLVRLWTRDSHFAIHDLAARRLGNRIADRFWNEHNFVFRRDDGLYYHGKGATPSWRGFSPDDDGRTLIPMNMAEPILIAAHRDRRDALGFAPHGAGRNLSRAQHSRQNAGSLAGELAGLAGRGLDIRSFCGIPDHSELPSAYKSAAAVQAQIAAYDLAEVTDHVDPYGSIMAGDWEQDAPWRRKGRG</sequence>
<evidence type="ECO:0000256" key="3">
    <source>
        <dbReference type="ARBA" id="ARBA00022598"/>
    </source>
</evidence>
<dbReference type="EC" id="6.5.1.8" evidence="2"/>
<evidence type="ECO:0000313" key="10">
    <source>
        <dbReference type="EMBL" id="MDQ0472648.1"/>
    </source>
</evidence>
<dbReference type="Gene3D" id="3.90.1860.10">
    <property type="entry name" value="tRNA-splicing ligase RtcB"/>
    <property type="match status" value="1"/>
</dbReference>
<dbReference type="InterPro" id="IPR052915">
    <property type="entry name" value="RtcB-like"/>
</dbReference>
<keyword evidence="8" id="KW-0464">Manganese</keyword>
<evidence type="ECO:0000256" key="6">
    <source>
        <dbReference type="ARBA" id="ARBA00022800"/>
    </source>
</evidence>